<proteinExistence type="predicted"/>
<organism evidence="1 2">
    <name type="scientific">Nostoc piscinale CENA21</name>
    <dbReference type="NCBI Taxonomy" id="224013"/>
    <lineage>
        <taxon>Bacteria</taxon>
        <taxon>Bacillati</taxon>
        <taxon>Cyanobacteriota</taxon>
        <taxon>Cyanophyceae</taxon>
        <taxon>Nostocales</taxon>
        <taxon>Nostocaceae</taxon>
        <taxon>Nostoc</taxon>
    </lineage>
</organism>
<dbReference type="Proteomes" id="UP000062645">
    <property type="component" value="Chromosome"/>
</dbReference>
<dbReference type="RefSeq" id="WP_062296425.1">
    <property type="nucleotide sequence ID" value="NZ_CP012036.1"/>
</dbReference>
<accession>A0A0M5MHP8</accession>
<dbReference type="OrthoDB" id="1821427at2"/>
<dbReference type="PATRIC" id="fig|224013.5.peg.6011"/>
<dbReference type="EMBL" id="CP012036">
    <property type="protein sequence ID" value="ALF55350.1"/>
    <property type="molecule type" value="Genomic_DNA"/>
</dbReference>
<dbReference type="STRING" id="224013.ACX27_25035"/>
<evidence type="ECO:0000313" key="2">
    <source>
        <dbReference type="Proteomes" id="UP000062645"/>
    </source>
</evidence>
<gene>
    <name evidence="1" type="ORF">ACX27_25035</name>
</gene>
<sequence length="128" mass="15051">MSKMGCTCGHSIIDRTDNVPYKGHLIKDQDKDVIFEGIASDVSLYIESLLTENQQEWLNRFPWLQGKDHRAVVWGIITQYYLKYIPHIYECENCGRLWIQENRKSQKFRSYLPSNPEIKGILRSDQLS</sequence>
<evidence type="ECO:0000313" key="1">
    <source>
        <dbReference type="EMBL" id="ALF55350.1"/>
    </source>
</evidence>
<reference evidence="1 2" key="2">
    <citation type="journal article" date="2016" name="Genome Announc.">
        <title>Draft Genome Sequence of the N2-Fixing Cyanobacterium Nostoc piscinale CENA21, Isolated from the Brazilian Amazon Floodplain.</title>
        <authorList>
            <person name="Leao T."/>
            <person name="Guimaraes P.I."/>
            <person name="de Melo A.G."/>
            <person name="Ramos R.T."/>
            <person name="Leao P.N."/>
            <person name="Silva A."/>
            <person name="Fiore M.F."/>
            <person name="Schneider M.P."/>
        </authorList>
    </citation>
    <scope>NUCLEOTIDE SEQUENCE [LARGE SCALE GENOMIC DNA]</scope>
    <source>
        <strain evidence="1 2">CENA21</strain>
    </source>
</reference>
<reference evidence="2" key="1">
    <citation type="submission" date="2015-07" db="EMBL/GenBank/DDBJ databases">
        <title>Genome Of Nitrogen-Fixing Cyanobacterium Nostoc piscinale CENA21 From Solimoes/Amazon River Floodplain Sediments And Comparative Genomics To Uncover Biosynthetic Natural Products Potential.</title>
        <authorList>
            <person name="Leao T.F."/>
            <person name="Leao P.N."/>
            <person name="Guimaraes P.I."/>
            <person name="de Melo A.G.C."/>
            <person name="Ramos R.T.J."/>
            <person name="Silva A."/>
            <person name="Fiore M.F."/>
            <person name="Schneider M.P.C."/>
        </authorList>
    </citation>
    <scope>NUCLEOTIDE SEQUENCE [LARGE SCALE GENOMIC DNA]</scope>
    <source>
        <strain evidence="2">CENA21</strain>
    </source>
</reference>
<dbReference type="AlphaFoldDB" id="A0A0M5MHP8"/>
<dbReference type="KEGG" id="npz:ACX27_25035"/>
<keyword evidence="2" id="KW-1185">Reference proteome</keyword>
<evidence type="ECO:0008006" key="3">
    <source>
        <dbReference type="Google" id="ProtNLM"/>
    </source>
</evidence>
<protein>
    <recommendedName>
        <fullName evidence="3">Transposase</fullName>
    </recommendedName>
</protein>
<name>A0A0M5MHP8_9NOSO</name>